<evidence type="ECO:0000256" key="3">
    <source>
        <dbReference type="ARBA" id="ARBA00012053"/>
    </source>
</evidence>
<name>A0ABY8MMD1_9SPIO</name>
<keyword evidence="7 9" id="KW-0627">Porphyrin biosynthesis</keyword>
<dbReference type="SMART" id="SM01004">
    <property type="entry name" value="ALAD"/>
    <property type="match status" value="1"/>
</dbReference>
<dbReference type="GO" id="GO:0004655">
    <property type="term" value="F:porphobilinogen synthase activity"/>
    <property type="evidence" value="ECO:0007669"/>
    <property type="project" value="UniProtKB-EC"/>
</dbReference>
<evidence type="ECO:0000313" key="11">
    <source>
        <dbReference type="EMBL" id="WGK69924.1"/>
    </source>
</evidence>
<comment type="catalytic activity">
    <reaction evidence="8 9">
        <text>2 5-aminolevulinate = porphobilinogen + 2 H2O + H(+)</text>
        <dbReference type="Rhea" id="RHEA:24064"/>
        <dbReference type="ChEBI" id="CHEBI:15377"/>
        <dbReference type="ChEBI" id="CHEBI:15378"/>
        <dbReference type="ChEBI" id="CHEBI:58126"/>
        <dbReference type="ChEBI" id="CHEBI:356416"/>
        <dbReference type="EC" id="4.2.1.24"/>
    </reaction>
</comment>
<keyword evidence="5" id="KW-0350">Heme biosynthesis</keyword>
<dbReference type="PRINTS" id="PR00144">
    <property type="entry name" value="DALDHYDRTASE"/>
</dbReference>
<dbReference type="PIRSF" id="PIRSF001415">
    <property type="entry name" value="Porphbilin_synth"/>
    <property type="match status" value="1"/>
</dbReference>
<dbReference type="RefSeq" id="WP_326928121.1">
    <property type="nucleotide sequence ID" value="NZ_CP123443.1"/>
</dbReference>
<comment type="subunit">
    <text evidence="9">Homooctamer.</text>
</comment>
<dbReference type="PANTHER" id="PTHR11458">
    <property type="entry name" value="DELTA-AMINOLEVULINIC ACID DEHYDRATASE"/>
    <property type="match status" value="1"/>
</dbReference>
<evidence type="ECO:0000256" key="9">
    <source>
        <dbReference type="RuleBase" id="RU000515"/>
    </source>
</evidence>
<dbReference type="EC" id="4.2.1.24" evidence="3 9"/>
<dbReference type="EMBL" id="CP123443">
    <property type="protein sequence ID" value="WGK69924.1"/>
    <property type="molecule type" value="Genomic_DNA"/>
</dbReference>
<protein>
    <recommendedName>
        <fullName evidence="4 9">Delta-aminolevulinic acid dehydratase</fullName>
        <ecNumber evidence="3 9">4.2.1.24</ecNumber>
    </recommendedName>
</protein>
<dbReference type="NCBIfam" id="NF006762">
    <property type="entry name" value="PRK09283.1"/>
    <property type="match status" value="1"/>
</dbReference>
<accession>A0ABY8MMD1</accession>
<dbReference type="Pfam" id="PF00490">
    <property type="entry name" value="ALAD"/>
    <property type="match status" value="1"/>
</dbReference>
<keyword evidence="6 9" id="KW-0456">Lyase</keyword>
<evidence type="ECO:0000256" key="6">
    <source>
        <dbReference type="ARBA" id="ARBA00023239"/>
    </source>
</evidence>
<evidence type="ECO:0000256" key="7">
    <source>
        <dbReference type="ARBA" id="ARBA00023244"/>
    </source>
</evidence>
<dbReference type="PROSITE" id="PS00169">
    <property type="entry name" value="D_ALA_DEHYDRATASE"/>
    <property type="match status" value="1"/>
</dbReference>
<dbReference type="InterPro" id="IPR001731">
    <property type="entry name" value="ALAD"/>
</dbReference>
<evidence type="ECO:0000256" key="1">
    <source>
        <dbReference type="ARBA" id="ARBA00004694"/>
    </source>
</evidence>
<evidence type="ECO:0000256" key="8">
    <source>
        <dbReference type="ARBA" id="ARBA00047651"/>
    </source>
</evidence>
<evidence type="ECO:0000256" key="10">
    <source>
        <dbReference type="RuleBase" id="RU004161"/>
    </source>
</evidence>
<proteinExistence type="inferred from homology"/>
<comment type="pathway">
    <text evidence="1">Porphyrin-containing compound metabolism; protoporphyrin-IX biosynthesis; coproporphyrinogen-III from 5-aminolevulinate: step 1/4.</text>
</comment>
<dbReference type="SUPFAM" id="SSF51569">
    <property type="entry name" value="Aldolase"/>
    <property type="match status" value="1"/>
</dbReference>
<organism evidence="11 12">
    <name type="scientific">Candidatus Haliotispira prima</name>
    <dbReference type="NCBI Taxonomy" id="3034016"/>
    <lineage>
        <taxon>Bacteria</taxon>
        <taxon>Pseudomonadati</taxon>
        <taxon>Spirochaetota</taxon>
        <taxon>Spirochaetia</taxon>
        <taxon>Spirochaetales</taxon>
        <taxon>Spirochaetaceae</taxon>
        <taxon>Candidatus Haliotispira</taxon>
    </lineage>
</organism>
<keyword evidence="12" id="KW-1185">Reference proteome</keyword>
<comment type="similarity">
    <text evidence="2 10">Belongs to the ALAD family.</text>
</comment>
<evidence type="ECO:0000313" key="12">
    <source>
        <dbReference type="Proteomes" id="UP001228690"/>
    </source>
</evidence>
<evidence type="ECO:0000256" key="2">
    <source>
        <dbReference type="ARBA" id="ARBA00008055"/>
    </source>
</evidence>
<dbReference type="Gene3D" id="3.20.20.70">
    <property type="entry name" value="Aldolase class I"/>
    <property type="match status" value="1"/>
</dbReference>
<gene>
    <name evidence="11" type="primary">hemB</name>
    <name evidence="11" type="ORF">P0082_03435</name>
</gene>
<evidence type="ECO:0000256" key="5">
    <source>
        <dbReference type="ARBA" id="ARBA00023133"/>
    </source>
</evidence>
<sequence length="389" mass="42793">MRQIQYGADLMTDFVRLRPRRRDARTREHWAETPEPGPQNFILPLFVTEQPGRREISGLKDVWHLGIDELLEEVERALARGLRHFLLFGVVPEHSKDACGSVAQSDESLVPRALRALKARFGVAHPDLCLISDICLCGYTDHGHCGVLARPAGGRGGHEVDNDATLPHYVAMAVAHARAGADMVAPSGMMDGQVLALRQGLDAAGLGECRILAYSAKYASGLYGPFREALGSVPKERDECGEQDEHGVDSDVCAGAELRHRKSYQMDPRNGDEALSEIEADLAEGADAVMIKPAMTYLDIVQRVADLLHRCGSEVPLVAYHVSGEYMMWRGAVEAGTLEEWPSLREICIALRRAGARQIISYAALRYLELQEEYSRTGTRGAIHENGDN</sequence>
<dbReference type="PANTHER" id="PTHR11458:SF1">
    <property type="entry name" value="DELTA-AMINOLEVULINIC ACID DEHYDRATASE"/>
    <property type="match status" value="1"/>
</dbReference>
<dbReference type="Proteomes" id="UP001228690">
    <property type="component" value="Chromosome"/>
</dbReference>
<dbReference type="InterPro" id="IPR030656">
    <property type="entry name" value="ALAD_AS"/>
</dbReference>
<evidence type="ECO:0000256" key="4">
    <source>
        <dbReference type="ARBA" id="ARBA00020771"/>
    </source>
</evidence>
<reference evidence="11 12" key="1">
    <citation type="submission" date="2023-04" db="EMBL/GenBank/DDBJ databases">
        <title>Spirochaete genome identified in red abalone sample constitutes a novel genus.</title>
        <authorList>
            <person name="Sharma S.P."/>
            <person name="Purcell C.M."/>
            <person name="Hyde J.R."/>
            <person name="Severin A.J."/>
        </authorList>
    </citation>
    <scope>NUCLEOTIDE SEQUENCE [LARGE SCALE GENOMIC DNA]</scope>
    <source>
        <strain evidence="11 12">SP-2023</strain>
    </source>
</reference>
<dbReference type="InterPro" id="IPR013785">
    <property type="entry name" value="Aldolase_TIM"/>
</dbReference>